<dbReference type="RefSeq" id="WP_345425852.1">
    <property type="nucleotide sequence ID" value="NZ_AP031496.1"/>
</dbReference>
<feature type="domain" description="SnoaL-like" evidence="2">
    <location>
        <begin position="80"/>
        <end position="187"/>
    </location>
</feature>
<dbReference type="Gene3D" id="3.10.450.50">
    <property type="match status" value="1"/>
</dbReference>
<feature type="signal peptide" evidence="1">
    <location>
        <begin position="1"/>
        <end position="26"/>
    </location>
</feature>
<dbReference type="EMBL" id="BAABLX010000029">
    <property type="protein sequence ID" value="GAA4952504.1"/>
    <property type="molecule type" value="Genomic_DNA"/>
</dbReference>
<dbReference type="Pfam" id="PF13577">
    <property type="entry name" value="SnoaL_4"/>
    <property type="match status" value="1"/>
</dbReference>
<gene>
    <name evidence="3" type="ORF">GCM10025791_36500</name>
</gene>
<evidence type="ECO:0000313" key="3">
    <source>
        <dbReference type="EMBL" id="GAA4952504.1"/>
    </source>
</evidence>
<comment type="caution">
    <text evidence="3">The sequence shown here is derived from an EMBL/GenBank/DDBJ whole genome shotgun (WGS) entry which is preliminary data.</text>
</comment>
<reference evidence="4" key="1">
    <citation type="journal article" date="2019" name="Int. J. Syst. Evol. Microbiol.">
        <title>The Global Catalogue of Microorganisms (GCM) 10K type strain sequencing project: providing services to taxonomists for standard genome sequencing and annotation.</title>
        <authorList>
            <consortium name="The Broad Institute Genomics Platform"/>
            <consortium name="The Broad Institute Genome Sequencing Center for Infectious Disease"/>
            <person name="Wu L."/>
            <person name="Ma J."/>
        </authorList>
    </citation>
    <scope>NUCLEOTIDE SEQUENCE [LARGE SCALE GENOMIC DNA]</scope>
    <source>
        <strain evidence="4">JCM 19134</strain>
    </source>
</reference>
<protein>
    <recommendedName>
        <fullName evidence="2">SnoaL-like domain-containing protein</fullName>
    </recommendedName>
</protein>
<evidence type="ECO:0000313" key="4">
    <source>
        <dbReference type="Proteomes" id="UP001409585"/>
    </source>
</evidence>
<dbReference type="SUPFAM" id="SSF54427">
    <property type="entry name" value="NTF2-like"/>
    <property type="match status" value="1"/>
</dbReference>
<evidence type="ECO:0000256" key="1">
    <source>
        <dbReference type="SAM" id="SignalP"/>
    </source>
</evidence>
<dbReference type="AlphaFoldDB" id="A0AAV3U6N6"/>
<dbReference type="Proteomes" id="UP001409585">
    <property type="component" value="Unassembled WGS sequence"/>
</dbReference>
<keyword evidence="4" id="KW-1185">Reference proteome</keyword>
<keyword evidence="1" id="KW-0732">Signal</keyword>
<sequence length="200" mass="22003">MFFSLTKRRRSLVLLAFLSFTAPIIAVPSQAASAHNSSLKQKMAETVATQKIEYLRRQYARATDLIGLNTPEGIAQGRALYQRVFTPDAKIRTVDGGEVGFEAQGPDAWVDVAAGALKVFANTQHLIGTQLVTIEQLPDKKGQGGQASMSSYLQAWHDAPGEKLDIFIGVYHDKMQYTPGVGWQIYDMTLEKISGEVVEK</sequence>
<evidence type="ECO:0000259" key="2">
    <source>
        <dbReference type="Pfam" id="PF13577"/>
    </source>
</evidence>
<accession>A0AAV3U6N6</accession>
<feature type="chain" id="PRO_5043864764" description="SnoaL-like domain-containing protein" evidence="1">
    <location>
        <begin position="27"/>
        <end position="200"/>
    </location>
</feature>
<dbReference type="InterPro" id="IPR037401">
    <property type="entry name" value="SnoaL-like"/>
</dbReference>
<name>A0AAV3U6N6_9ALTE</name>
<proteinExistence type="predicted"/>
<dbReference type="InterPro" id="IPR032710">
    <property type="entry name" value="NTF2-like_dom_sf"/>
</dbReference>
<organism evidence="3 4">
    <name type="scientific">Halioxenophilus aromaticivorans</name>
    <dbReference type="NCBI Taxonomy" id="1306992"/>
    <lineage>
        <taxon>Bacteria</taxon>
        <taxon>Pseudomonadati</taxon>
        <taxon>Pseudomonadota</taxon>
        <taxon>Gammaproteobacteria</taxon>
        <taxon>Alteromonadales</taxon>
        <taxon>Alteromonadaceae</taxon>
        <taxon>Halioxenophilus</taxon>
    </lineage>
</organism>